<evidence type="ECO:0000256" key="5">
    <source>
        <dbReference type="ARBA" id="ARBA00023163"/>
    </source>
</evidence>
<feature type="domain" description="RNA polymerase sigma-70 region 4" evidence="7">
    <location>
        <begin position="124"/>
        <end position="172"/>
    </location>
</feature>
<name>A0A6M0IU96_9BACT</name>
<dbReference type="GO" id="GO:0006352">
    <property type="term" value="P:DNA-templated transcription initiation"/>
    <property type="evidence" value="ECO:0007669"/>
    <property type="project" value="InterPro"/>
</dbReference>
<dbReference type="Pfam" id="PF04545">
    <property type="entry name" value="Sigma70_r4"/>
    <property type="match status" value="1"/>
</dbReference>
<dbReference type="SUPFAM" id="SSF88659">
    <property type="entry name" value="Sigma3 and sigma4 domains of RNA polymerase sigma factors"/>
    <property type="match status" value="1"/>
</dbReference>
<dbReference type="AlphaFoldDB" id="A0A6M0IU96"/>
<dbReference type="RefSeq" id="WP_164044255.1">
    <property type="nucleotide sequence ID" value="NZ_JAAGNZ010000013.1"/>
</dbReference>
<evidence type="ECO:0000256" key="2">
    <source>
        <dbReference type="ARBA" id="ARBA00023015"/>
    </source>
</evidence>
<keyword evidence="5" id="KW-0804">Transcription</keyword>
<dbReference type="Gene3D" id="1.10.10.10">
    <property type="entry name" value="Winged helix-like DNA-binding domain superfamily/Winged helix DNA-binding domain"/>
    <property type="match status" value="1"/>
</dbReference>
<evidence type="ECO:0000313" key="8">
    <source>
        <dbReference type="EMBL" id="NEU70943.1"/>
    </source>
</evidence>
<dbReference type="InterPro" id="IPR013324">
    <property type="entry name" value="RNA_pol_sigma_r3/r4-like"/>
</dbReference>
<reference evidence="8 9" key="1">
    <citation type="submission" date="2020-02" db="EMBL/GenBank/DDBJ databases">
        <title>Draft genome sequence of two Spirosoma agri KCTC 52727 and Spirosoma terrae KCTC 52035.</title>
        <authorList>
            <person name="Rojas J."/>
            <person name="Ambika Manirajan B."/>
            <person name="Ratering S."/>
            <person name="Suarez C."/>
            <person name="Schnell S."/>
        </authorList>
    </citation>
    <scope>NUCLEOTIDE SEQUENCE [LARGE SCALE GENOMIC DNA]</scope>
    <source>
        <strain evidence="8 9">KCTC 52727</strain>
    </source>
</reference>
<dbReference type="Pfam" id="PF04542">
    <property type="entry name" value="Sigma70_r2"/>
    <property type="match status" value="1"/>
</dbReference>
<comment type="caution">
    <text evidence="8">The sequence shown here is derived from an EMBL/GenBank/DDBJ whole genome shotgun (WGS) entry which is preliminary data.</text>
</comment>
<dbReference type="PANTHER" id="PTHR43133">
    <property type="entry name" value="RNA POLYMERASE ECF-TYPE SIGMA FACTO"/>
    <property type="match status" value="1"/>
</dbReference>
<dbReference type="InterPro" id="IPR007627">
    <property type="entry name" value="RNA_pol_sigma70_r2"/>
</dbReference>
<dbReference type="InterPro" id="IPR036388">
    <property type="entry name" value="WH-like_DNA-bd_sf"/>
</dbReference>
<dbReference type="InterPro" id="IPR039425">
    <property type="entry name" value="RNA_pol_sigma-70-like"/>
</dbReference>
<evidence type="ECO:0000256" key="4">
    <source>
        <dbReference type="ARBA" id="ARBA00023125"/>
    </source>
</evidence>
<dbReference type="SUPFAM" id="SSF88946">
    <property type="entry name" value="Sigma2 domain of RNA polymerase sigma factors"/>
    <property type="match status" value="1"/>
</dbReference>
<sequence length="183" mass="21363">MKKRIPADEQLVHSLQTTPTHHSFETLYQRYIGKVYRKCLSFTNDAQAAQDYTQDIFLKVYTKLDSFERQSSFSTWLYAIAHNYCLDQHRLAKRLPTEPLSADLVANFAAYSYETDPCRLLERVLDELPPADRRLLQLRYEQGLSVVALGAHYGLSESAVKMRLKRSRDRLRRLYNNQADATR</sequence>
<keyword evidence="3" id="KW-0731">Sigma factor</keyword>
<accession>A0A6M0IU96</accession>
<dbReference type="PANTHER" id="PTHR43133:SF8">
    <property type="entry name" value="RNA POLYMERASE SIGMA FACTOR HI_1459-RELATED"/>
    <property type="match status" value="1"/>
</dbReference>
<dbReference type="CDD" id="cd06171">
    <property type="entry name" value="Sigma70_r4"/>
    <property type="match status" value="1"/>
</dbReference>
<dbReference type="Gene3D" id="1.10.1740.10">
    <property type="match status" value="1"/>
</dbReference>
<dbReference type="GO" id="GO:0016987">
    <property type="term" value="F:sigma factor activity"/>
    <property type="evidence" value="ECO:0007669"/>
    <property type="project" value="UniProtKB-KW"/>
</dbReference>
<keyword evidence="4" id="KW-0238">DNA-binding</keyword>
<protein>
    <submittedName>
        <fullName evidence="8">RNA polymerase sigma factor</fullName>
    </submittedName>
</protein>
<dbReference type="NCBIfam" id="TIGR02937">
    <property type="entry name" value="sigma70-ECF"/>
    <property type="match status" value="1"/>
</dbReference>
<evidence type="ECO:0000259" key="7">
    <source>
        <dbReference type="Pfam" id="PF04545"/>
    </source>
</evidence>
<organism evidence="8 9">
    <name type="scientific">Spirosoma agri</name>
    <dbReference type="NCBI Taxonomy" id="1987381"/>
    <lineage>
        <taxon>Bacteria</taxon>
        <taxon>Pseudomonadati</taxon>
        <taxon>Bacteroidota</taxon>
        <taxon>Cytophagia</taxon>
        <taxon>Cytophagales</taxon>
        <taxon>Cytophagaceae</taxon>
        <taxon>Spirosoma</taxon>
    </lineage>
</organism>
<evidence type="ECO:0000256" key="3">
    <source>
        <dbReference type="ARBA" id="ARBA00023082"/>
    </source>
</evidence>
<comment type="similarity">
    <text evidence="1">Belongs to the sigma-70 factor family. ECF subfamily.</text>
</comment>
<keyword evidence="2" id="KW-0805">Transcription regulation</keyword>
<dbReference type="InterPro" id="IPR007630">
    <property type="entry name" value="RNA_pol_sigma70_r4"/>
</dbReference>
<evidence type="ECO:0000259" key="6">
    <source>
        <dbReference type="Pfam" id="PF04542"/>
    </source>
</evidence>
<dbReference type="GO" id="GO:0003677">
    <property type="term" value="F:DNA binding"/>
    <property type="evidence" value="ECO:0007669"/>
    <property type="project" value="UniProtKB-KW"/>
</dbReference>
<dbReference type="Proteomes" id="UP000477386">
    <property type="component" value="Unassembled WGS sequence"/>
</dbReference>
<evidence type="ECO:0000256" key="1">
    <source>
        <dbReference type="ARBA" id="ARBA00010641"/>
    </source>
</evidence>
<keyword evidence="9" id="KW-1185">Reference proteome</keyword>
<feature type="domain" description="RNA polymerase sigma-70 region 2" evidence="6">
    <location>
        <begin position="27"/>
        <end position="94"/>
    </location>
</feature>
<proteinExistence type="inferred from homology"/>
<dbReference type="EMBL" id="JAAGNZ010000013">
    <property type="protein sequence ID" value="NEU70943.1"/>
    <property type="molecule type" value="Genomic_DNA"/>
</dbReference>
<evidence type="ECO:0000313" key="9">
    <source>
        <dbReference type="Proteomes" id="UP000477386"/>
    </source>
</evidence>
<dbReference type="InterPro" id="IPR013325">
    <property type="entry name" value="RNA_pol_sigma_r2"/>
</dbReference>
<gene>
    <name evidence="8" type="ORF">GK091_29040</name>
</gene>
<dbReference type="InterPro" id="IPR014284">
    <property type="entry name" value="RNA_pol_sigma-70_dom"/>
</dbReference>